<protein>
    <submittedName>
        <fullName evidence="1">Uncharacterized protein</fullName>
    </submittedName>
</protein>
<accession>A0A7S2Y6K5</accession>
<reference evidence="1" key="1">
    <citation type="submission" date="2021-01" db="EMBL/GenBank/DDBJ databases">
        <authorList>
            <person name="Corre E."/>
            <person name="Pelletier E."/>
            <person name="Niang G."/>
            <person name="Scheremetjew M."/>
            <person name="Finn R."/>
            <person name="Kale V."/>
            <person name="Holt S."/>
            <person name="Cochrane G."/>
            <person name="Meng A."/>
            <person name="Brown T."/>
            <person name="Cohen L."/>
        </authorList>
    </citation>
    <scope>NUCLEOTIDE SEQUENCE</scope>
    <source>
        <strain evidence="1">CCMP125</strain>
    </source>
</reference>
<dbReference type="EMBL" id="HBHT01009632">
    <property type="protein sequence ID" value="CAD9953545.1"/>
    <property type="molecule type" value="Transcribed_RNA"/>
</dbReference>
<proteinExistence type="predicted"/>
<dbReference type="AlphaFoldDB" id="A0A7S2Y6K5"/>
<organism evidence="1">
    <name type="scientific">Entomoneis paludosa</name>
    <dbReference type="NCBI Taxonomy" id="265537"/>
    <lineage>
        <taxon>Eukaryota</taxon>
        <taxon>Sar</taxon>
        <taxon>Stramenopiles</taxon>
        <taxon>Ochrophyta</taxon>
        <taxon>Bacillariophyta</taxon>
        <taxon>Bacillariophyceae</taxon>
        <taxon>Bacillariophycidae</taxon>
        <taxon>Entomoneidaceae</taxon>
        <taxon>Entomoneis</taxon>
    </lineage>
</organism>
<sequence length="96" mass="10457">MAPYQTLVCFPMVTSPITEAEGATKHSSETFGTTSSKATKRVEGTNFSEYFVTSIPFPALSKATPTTRNMLAILLAVLATRDDMMILNLYTTRSKG</sequence>
<evidence type="ECO:0000313" key="1">
    <source>
        <dbReference type="EMBL" id="CAD9953545.1"/>
    </source>
</evidence>
<name>A0A7S2Y6K5_9STRA</name>
<gene>
    <name evidence="1" type="ORF">APAL1065_LOCUS6439</name>
</gene>